<dbReference type="GO" id="GO:0048260">
    <property type="term" value="P:positive regulation of receptor-mediated endocytosis"/>
    <property type="evidence" value="ECO:0007669"/>
    <property type="project" value="UniProtKB-ARBA"/>
</dbReference>
<reference evidence="24" key="3">
    <citation type="submission" date="2025-09" db="UniProtKB">
        <authorList>
            <consortium name="Ensembl"/>
        </authorList>
    </citation>
    <scope>IDENTIFICATION</scope>
    <source>
        <strain evidence="24">Guanapo</strain>
    </source>
</reference>
<feature type="coiled-coil region" evidence="21">
    <location>
        <begin position="374"/>
        <end position="594"/>
    </location>
</feature>
<dbReference type="InterPro" id="IPR035964">
    <property type="entry name" value="I/LWEQ_dom_sf"/>
</dbReference>
<evidence type="ECO:0000259" key="22">
    <source>
        <dbReference type="PROSITE" id="PS50942"/>
    </source>
</evidence>
<dbReference type="SUPFAM" id="SSF109885">
    <property type="entry name" value="I/LWEQ domain"/>
    <property type="match status" value="1"/>
</dbReference>
<evidence type="ECO:0000256" key="16">
    <source>
        <dbReference type="ARBA" id="ARBA00023329"/>
    </source>
</evidence>
<dbReference type="GO" id="GO:0035615">
    <property type="term" value="F:clathrin adaptor activity"/>
    <property type="evidence" value="ECO:0007669"/>
    <property type="project" value="TreeGrafter"/>
</dbReference>
<reference evidence="24" key="2">
    <citation type="submission" date="2025-08" db="UniProtKB">
        <authorList>
            <consortium name="Ensembl"/>
        </authorList>
    </citation>
    <scope>IDENTIFICATION</scope>
    <source>
        <strain evidence="24">Guanapo</strain>
    </source>
</reference>
<evidence type="ECO:0000256" key="17">
    <source>
        <dbReference type="ARBA" id="ARBA00055592"/>
    </source>
</evidence>
<dbReference type="GO" id="GO:0098793">
    <property type="term" value="C:presynapse"/>
    <property type="evidence" value="ECO:0007669"/>
    <property type="project" value="TreeGrafter"/>
</dbReference>
<dbReference type="FunFam" id="1.20.5.1700:FF:000002">
    <property type="entry name" value="Huntingtin interacting protein 1"/>
    <property type="match status" value="1"/>
</dbReference>
<evidence type="ECO:0000256" key="8">
    <source>
        <dbReference type="ARBA" id="ARBA00022782"/>
    </source>
</evidence>
<evidence type="ECO:0000256" key="10">
    <source>
        <dbReference type="ARBA" id="ARBA00023054"/>
    </source>
</evidence>
<dbReference type="SMART" id="SM00307">
    <property type="entry name" value="ILWEQ"/>
    <property type="match status" value="1"/>
</dbReference>
<dbReference type="PANTHER" id="PTHR10407:SF14">
    <property type="entry name" value="HUNTINGTIN-INTERACTING PROTEIN 1"/>
    <property type="match status" value="1"/>
</dbReference>
<feature type="domain" description="ENTH" evidence="22">
    <location>
        <begin position="36"/>
        <end position="164"/>
    </location>
</feature>
<evidence type="ECO:0000256" key="7">
    <source>
        <dbReference type="ARBA" id="ARBA00022703"/>
    </source>
</evidence>
<evidence type="ECO:0000256" key="13">
    <source>
        <dbReference type="ARBA" id="ARBA00023163"/>
    </source>
</evidence>
<evidence type="ECO:0000256" key="18">
    <source>
        <dbReference type="ARBA" id="ARBA00062629"/>
    </source>
</evidence>
<evidence type="ECO:0000256" key="9">
    <source>
        <dbReference type="ARBA" id="ARBA00023015"/>
    </source>
</evidence>
<dbReference type="GO" id="GO:0006897">
    <property type="term" value="P:endocytosis"/>
    <property type="evidence" value="ECO:0007669"/>
    <property type="project" value="UniProtKB-KW"/>
</dbReference>
<evidence type="ECO:0000313" key="24">
    <source>
        <dbReference type="Ensembl" id="ENSPREP00000027388.1"/>
    </source>
</evidence>
<comment type="subcellular location">
    <subcellularLocation>
        <location evidence="2">Cytoplasmic vesicle membrane</location>
    </subcellularLocation>
    <subcellularLocation>
        <location evidence="1">Nucleus</location>
    </subcellularLocation>
</comment>
<dbReference type="InterPro" id="IPR002558">
    <property type="entry name" value="ILWEQ_dom"/>
</dbReference>
<dbReference type="GO" id="GO:0030659">
    <property type="term" value="C:cytoplasmic vesicle membrane"/>
    <property type="evidence" value="ECO:0007669"/>
    <property type="project" value="UniProtKB-SubCell"/>
</dbReference>
<organism evidence="24 25">
    <name type="scientific">Poecilia reticulata</name>
    <name type="common">Guppy</name>
    <name type="synonym">Acanthophacelus reticulatus</name>
    <dbReference type="NCBI Taxonomy" id="8081"/>
    <lineage>
        <taxon>Eukaryota</taxon>
        <taxon>Metazoa</taxon>
        <taxon>Chordata</taxon>
        <taxon>Craniata</taxon>
        <taxon>Vertebrata</taxon>
        <taxon>Euteleostomi</taxon>
        <taxon>Actinopterygii</taxon>
        <taxon>Neopterygii</taxon>
        <taxon>Teleostei</taxon>
        <taxon>Neoteleostei</taxon>
        <taxon>Acanthomorphata</taxon>
        <taxon>Ovalentaria</taxon>
        <taxon>Atherinomorphae</taxon>
        <taxon>Cyprinodontiformes</taxon>
        <taxon>Poeciliidae</taxon>
        <taxon>Poeciliinae</taxon>
        <taxon>Poecilia</taxon>
    </lineage>
</organism>
<evidence type="ECO:0000256" key="3">
    <source>
        <dbReference type="ARBA" id="ARBA00010135"/>
    </source>
</evidence>
<dbReference type="PROSITE" id="PS50942">
    <property type="entry name" value="ENTH"/>
    <property type="match status" value="1"/>
</dbReference>
<dbReference type="FunFam" id="1.25.40.90:FF:000022">
    <property type="entry name" value="huntingtin-interacting protein 1 isoform X1"/>
    <property type="match status" value="1"/>
</dbReference>
<evidence type="ECO:0000256" key="2">
    <source>
        <dbReference type="ARBA" id="ARBA00004156"/>
    </source>
</evidence>
<evidence type="ECO:0000256" key="11">
    <source>
        <dbReference type="ARBA" id="ARBA00023136"/>
    </source>
</evidence>
<keyword evidence="25" id="KW-1185">Reference proteome</keyword>
<evidence type="ECO:0000256" key="12">
    <source>
        <dbReference type="ARBA" id="ARBA00023159"/>
    </source>
</evidence>
<evidence type="ECO:0000313" key="25">
    <source>
        <dbReference type="Proteomes" id="UP000242638"/>
    </source>
</evidence>
<dbReference type="GO" id="GO:0043325">
    <property type="term" value="F:phosphatidylinositol-3,4-bisphosphate binding"/>
    <property type="evidence" value="ECO:0007669"/>
    <property type="project" value="TreeGrafter"/>
</dbReference>
<evidence type="ECO:0000256" key="1">
    <source>
        <dbReference type="ARBA" id="ARBA00004123"/>
    </source>
</evidence>
<dbReference type="RefSeq" id="XP_008423656.1">
    <property type="nucleotide sequence ID" value="XM_008425434.2"/>
</dbReference>
<dbReference type="GO" id="GO:0023051">
    <property type="term" value="P:regulation of signaling"/>
    <property type="evidence" value="ECO:0007669"/>
    <property type="project" value="UniProtKB-ARBA"/>
</dbReference>
<comment type="function">
    <text evidence="17">Plays a role in clathrin-mediated endocytosis and trafficking. Involved in regulating AMPA receptor trafficking in the central nervous system in an NMDA-dependent manner. Regulates presynaptic nerve terminal activity. Enhances androgen receptor (AR)-mediated transcription. May act as a proapoptotic protein that induces cell death by acting through the intrinsic apoptosis pathway. Binds 3-phosphoinositides (via ENTH domain). May act through the ENTH domain to promote cell survival by stabilizing receptor tyrosine kinases following ligand-induced endocytosis. May play a functional role in the cell filament networks. May be required for differentiation, proliferation, and/or survival of somatic and germline progenitors.</text>
</comment>
<sequence>MLQPAMDRVKSSMQQVPNAIPKVIRRTGGANSLELERENFERGQAVSINKAINTQEVAVKEKHARTCILGTHHEKGAHTFWAAVNRLPLSSNAVLCWKFCHVFHKLLRDGHPNVIKDSMRNKADLADMSRMWGHLSEGYGRLCSIYLKLLITKMEFHIKNPRFPGNLQMSNRQLDEAGENDVNNFFQLTVEMFDYLECELNLFLGVFNSLDMSRSVSVTAAGQCRLAPLIQVILDCSHLYDYTVKLLFKLHSCLPADTLQGHRDRFQEQFKKLKSLFYRSSNLQYFKRLIQIPQLPENPPNFLRASALSEHISPVVVIPAESSSPESEHVVETEDLVDTDVPSLPAPSEVKFDDLFGTSAAIDPFNFNSQNGMRKDKDRLIEQLTREIQALKEELESFRLESGRLCQALRGRVNELEAELAEQSHLRLQAAGESEFLKAELDDLRRAREDTEKEQRSLTEIERKAQANEQRYTKLKEKYTELVQSHAELLRKNAEVTRQMTVARAAQDEVEEVRREMQEKVKSAQEAADRQEREQVKQLQELQRELVSNQTELDSLKTTMASSQQSSEVLGTQLVALESEKAELVQTLSKVEAELAVQGEELQRVQSSLATERESGVKTAEALQNQLNEKESREQALESQLVAARWSSLQGAVEEAERIIQDSLAQIDDPAHISCTSSADYLASRCQASLVSVERLQSVREAFLADNTAVLELVRVVTQCGHLVGDTIVQGSATSHMIPVEQADALSESVKTCGSDALALLGQMKQRDGLAAADGSKLRASLEAILTTAEKLRPRGLELQQGELGDLVEQEMAATSAAVESAAARIEEMLNKSRAVDTGIKMEVNERILASCTELMQAIKELILSSKDLQKDIVESGRGAASMKEFYAKNSRWTEGLISASKAVGWGATVMVDAADMVVQGKGKFEELMVCSHEIAASTAQLVAASKVKADKDSANLHRLQQASRGVTQATAAVVASTKSGKSQIEDTETMDFSSMTLTQIKRQEMDAQVLVLELETRLQKERERLGELRKKHYELAGVAEGWGEEEEGT</sequence>
<keyword evidence="10 21" id="KW-0175">Coiled coil</keyword>
<evidence type="ECO:0000256" key="14">
    <source>
        <dbReference type="ARBA" id="ARBA00023203"/>
    </source>
</evidence>
<dbReference type="FunFam" id="1.20.1410.10:FF:000002">
    <property type="entry name" value="Huntingtin interacting protein 1"/>
    <property type="match status" value="1"/>
</dbReference>
<dbReference type="Pfam" id="PF07651">
    <property type="entry name" value="ANTH"/>
    <property type="match status" value="1"/>
</dbReference>
<dbReference type="Gene3D" id="1.20.1410.10">
    <property type="entry name" value="I/LWEQ domain"/>
    <property type="match status" value="1"/>
</dbReference>
<name>A0A3P9Q0K8_POERE</name>
<dbReference type="InterPro" id="IPR013809">
    <property type="entry name" value="ENTH"/>
</dbReference>
<dbReference type="STRING" id="8081.ENSPREP00000027388"/>
<dbReference type="GO" id="GO:0032051">
    <property type="term" value="F:clathrin light chain binding"/>
    <property type="evidence" value="ECO:0007669"/>
    <property type="project" value="TreeGrafter"/>
</dbReference>
<dbReference type="CTD" id="3092"/>
<proteinExistence type="inferred from homology"/>
<evidence type="ECO:0000256" key="15">
    <source>
        <dbReference type="ARBA" id="ARBA00023242"/>
    </source>
</evidence>
<dbReference type="GeneTree" id="ENSGT00940000153594"/>
<comment type="similarity">
    <text evidence="3">Belongs to the SLA2 family.</text>
</comment>
<evidence type="ECO:0000256" key="6">
    <source>
        <dbReference type="ARBA" id="ARBA00022583"/>
    </source>
</evidence>
<reference evidence="25" key="1">
    <citation type="submission" date="2013-11" db="EMBL/GenBank/DDBJ databases">
        <title>The genomic landscape of the Guanapo guppy.</title>
        <authorList>
            <person name="Kuenstner A."/>
            <person name="Dreyer C."/>
        </authorList>
    </citation>
    <scope>NUCLEOTIDE SEQUENCE</scope>
    <source>
        <strain evidence="25">Guanapo</strain>
    </source>
</reference>
<dbReference type="AlphaFoldDB" id="A0A3P9Q0K8"/>
<dbReference type="Gene3D" id="1.20.5.1700">
    <property type="match status" value="1"/>
</dbReference>
<keyword evidence="11" id="KW-0472">Membrane</keyword>
<keyword evidence="15" id="KW-0539">Nucleus</keyword>
<keyword evidence="16" id="KW-0968">Cytoplasmic vesicle</keyword>
<dbReference type="Gene3D" id="6.10.250.920">
    <property type="match status" value="1"/>
</dbReference>
<dbReference type="OMA" id="SSCTEQL"/>
<dbReference type="SMART" id="SM00273">
    <property type="entry name" value="ENTH"/>
    <property type="match status" value="1"/>
</dbReference>
<dbReference type="InterPro" id="IPR008942">
    <property type="entry name" value="ENTH_VHS"/>
</dbReference>
<dbReference type="Bgee" id="ENSPREG00000018519">
    <property type="expression patterns" value="Expressed in head and 1 other cell type or tissue"/>
</dbReference>
<keyword evidence="9" id="KW-0805">Transcription regulation</keyword>
<keyword evidence="8" id="KW-0221">Differentiation</keyword>
<feature type="domain" description="I/LWEQ" evidence="23">
    <location>
        <begin position="796"/>
        <end position="1037"/>
    </location>
</feature>
<keyword evidence="6" id="KW-0254">Endocytosis</keyword>
<protein>
    <recommendedName>
        <fullName evidence="19">Huntingtin-interacting protein 1</fullName>
    </recommendedName>
    <alternativeName>
        <fullName evidence="20">Huntingtin-interacting protein I</fullName>
    </alternativeName>
</protein>
<dbReference type="Pfam" id="PF01608">
    <property type="entry name" value="I_LWEQ"/>
    <property type="match status" value="1"/>
</dbReference>
<keyword evidence="14" id="KW-0009">Actin-binding</keyword>
<dbReference type="PANTHER" id="PTHR10407">
    <property type="entry name" value="HUNTINGTIN INTERACTING PROTEIN 1"/>
    <property type="match status" value="1"/>
</dbReference>
<dbReference type="GO" id="GO:0006915">
    <property type="term" value="P:apoptotic process"/>
    <property type="evidence" value="ECO:0007669"/>
    <property type="project" value="UniProtKB-KW"/>
</dbReference>
<dbReference type="GO" id="GO:0048268">
    <property type="term" value="P:clathrin coat assembly"/>
    <property type="evidence" value="ECO:0007669"/>
    <property type="project" value="TreeGrafter"/>
</dbReference>
<dbReference type="Pfam" id="PF16515">
    <property type="entry name" value="HIP1_clath_bdg"/>
    <property type="match status" value="1"/>
</dbReference>
<dbReference type="SUPFAM" id="SSF48464">
    <property type="entry name" value="ENTH/VHS domain"/>
    <property type="match status" value="1"/>
</dbReference>
<dbReference type="InterPro" id="IPR032422">
    <property type="entry name" value="HIP1_clath-bd"/>
</dbReference>
<evidence type="ECO:0000256" key="5">
    <source>
        <dbReference type="ARBA" id="ARBA00022553"/>
    </source>
</evidence>
<keyword evidence="13" id="KW-0804">Transcription</keyword>
<dbReference type="Gene3D" id="1.25.40.90">
    <property type="match status" value="1"/>
</dbReference>
<dbReference type="GO" id="GO:0010646">
    <property type="term" value="P:regulation of cell communication"/>
    <property type="evidence" value="ECO:0007669"/>
    <property type="project" value="UniProtKB-ARBA"/>
</dbReference>
<dbReference type="Ensembl" id="ENSPRET00000027684.1">
    <property type="protein sequence ID" value="ENSPREP00000027388.1"/>
    <property type="gene ID" value="ENSPREG00000018519.1"/>
</dbReference>
<evidence type="ECO:0000256" key="4">
    <source>
        <dbReference type="ARBA" id="ARBA00022490"/>
    </source>
</evidence>
<keyword evidence="7" id="KW-0053">Apoptosis</keyword>
<dbReference type="GO" id="GO:0005634">
    <property type="term" value="C:nucleus"/>
    <property type="evidence" value="ECO:0007669"/>
    <property type="project" value="UniProtKB-SubCell"/>
</dbReference>
<dbReference type="InterPro" id="IPR030224">
    <property type="entry name" value="Sla2_fam"/>
</dbReference>
<dbReference type="Proteomes" id="UP000242638">
    <property type="component" value="Unassembled WGS sequence"/>
</dbReference>
<dbReference type="GO" id="GO:0007015">
    <property type="term" value="P:actin filament organization"/>
    <property type="evidence" value="ECO:0007669"/>
    <property type="project" value="TreeGrafter"/>
</dbReference>
<comment type="subunit">
    <text evidence="18">Homodimer. Binds actin. Binds HTT (via N-terminus). This interaction is restricted to the brain. Binds to IFT57. In normal conditions, it poorly interacts with IFT57, HIP1 being strongly associated with HTT. However, in mutant HTT proteins with a long poly-Gln region, interaction between HTT and HIP1 is inhibited, promoting the interaction between HIP1 and IFT57. Interacts with CLTB (via N-terminus). Interacts (via coiled coil domain) with AR. Interacts with AP2A1, AP2A2, CLTC and HIP1R. Interacts with GRIA1, GRIN2A and GRIN2B.</text>
</comment>
<evidence type="ECO:0000256" key="21">
    <source>
        <dbReference type="SAM" id="Coils"/>
    </source>
</evidence>
<evidence type="ECO:0000256" key="19">
    <source>
        <dbReference type="ARBA" id="ARBA00073538"/>
    </source>
</evidence>
<evidence type="ECO:0000259" key="23">
    <source>
        <dbReference type="PROSITE" id="PS50945"/>
    </source>
</evidence>
<dbReference type="GO" id="GO:0030864">
    <property type="term" value="C:cortical actin cytoskeleton"/>
    <property type="evidence" value="ECO:0007669"/>
    <property type="project" value="TreeGrafter"/>
</dbReference>
<dbReference type="PROSITE" id="PS50945">
    <property type="entry name" value="I_LWEQ"/>
    <property type="match status" value="1"/>
</dbReference>
<accession>A0A3P9Q0K8</accession>
<keyword evidence="12" id="KW-0010">Activator</keyword>
<dbReference type="GeneID" id="103474453"/>
<dbReference type="InterPro" id="IPR011417">
    <property type="entry name" value="ANTH_dom"/>
</dbReference>
<dbReference type="GO" id="GO:0030136">
    <property type="term" value="C:clathrin-coated vesicle"/>
    <property type="evidence" value="ECO:0007669"/>
    <property type="project" value="TreeGrafter"/>
</dbReference>
<dbReference type="GO" id="GO:0051015">
    <property type="term" value="F:actin filament binding"/>
    <property type="evidence" value="ECO:0007669"/>
    <property type="project" value="TreeGrafter"/>
</dbReference>
<dbReference type="GO" id="GO:0080025">
    <property type="term" value="F:phosphatidylinositol-3,5-bisphosphate binding"/>
    <property type="evidence" value="ECO:0007669"/>
    <property type="project" value="TreeGrafter"/>
</dbReference>
<dbReference type="OrthoDB" id="8178130at2759"/>
<evidence type="ECO:0000256" key="20">
    <source>
        <dbReference type="ARBA" id="ARBA00080332"/>
    </source>
</evidence>
<keyword evidence="4" id="KW-0963">Cytoplasm</keyword>
<keyword evidence="5" id="KW-0597">Phosphoprotein</keyword>
<dbReference type="GO" id="GO:0030154">
    <property type="term" value="P:cell differentiation"/>
    <property type="evidence" value="ECO:0007669"/>
    <property type="project" value="UniProtKB-KW"/>
</dbReference>